<evidence type="ECO:0000256" key="1">
    <source>
        <dbReference type="SAM" id="MobiDB-lite"/>
    </source>
</evidence>
<dbReference type="AlphaFoldDB" id="A0A699ZK18"/>
<dbReference type="Proteomes" id="UP000485058">
    <property type="component" value="Unassembled WGS sequence"/>
</dbReference>
<feature type="region of interest" description="Disordered" evidence="1">
    <location>
        <begin position="77"/>
        <end position="101"/>
    </location>
</feature>
<organism evidence="2 3">
    <name type="scientific">Haematococcus lacustris</name>
    <name type="common">Green alga</name>
    <name type="synonym">Haematococcus pluvialis</name>
    <dbReference type="NCBI Taxonomy" id="44745"/>
    <lineage>
        <taxon>Eukaryota</taxon>
        <taxon>Viridiplantae</taxon>
        <taxon>Chlorophyta</taxon>
        <taxon>core chlorophytes</taxon>
        <taxon>Chlorophyceae</taxon>
        <taxon>CS clade</taxon>
        <taxon>Chlamydomonadales</taxon>
        <taxon>Haematococcaceae</taxon>
        <taxon>Haematococcus</taxon>
    </lineage>
</organism>
<evidence type="ECO:0000313" key="2">
    <source>
        <dbReference type="EMBL" id="GFH19326.1"/>
    </source>
</evidence>
<name>A0A699ZK18_HAELA</name>
<evidence type="ECO:0000313" key="3">
    <source>
        <dbReference type="Proteomes" id="UP000485058"/>
    </source>
</evidence>
<feature type="compositionally biased region" description="Polar residues" evidence="1">
    <location>
        <begin position="83"/>
        <end position="92"/>
    </location>
</feature>
<dbReference type="EMBL" id="BLLF01001443">
    <property type="protein sequence ID" value="GFH19326.1"/>
    <property type="molecule type" value="Genomic_DNA"/>
</dbReference>
<accession>A0A699ZK18</accession>
<reference evidence="2 3" key="1">
    <citation type="submission" date="2020-02" db="EMBL/GenBank/DDBJ databases">
        <title>Draft genome sequence of Haematococcus lacustris strain NIES-144.</title>
        <authorList>
            <person name="Morimoto D."/>
            <person name="Nakagawa S."/>
            <person name="Yoshida T."/>
            <person name="Sawayama S."/>
        </authorList>
    </citation>
    <scope>NUCLEOTIDE SEQUENCE [LARGE SCALE GENOMIC DNA]</scope>
    <source>
        <strain evidence="2 3">NIES-144</strain>
    </source>
</reference>
<proteinExistence type="predicted"/>
<keyword evidence="3" id="KW-1185">Reference proteome</keyword>
<comment type="caution">
    <text evidence="2">The sequence shown here is derived from an EMBL/GenBank/DDBJ whole genome shotgun (WGS) entry which is preliminary data.</text>
</comment>
<gene>
    <name evidence="2" type="ORF">HaLaN_16258</name>
</gene>
<sequence length="101" mass="10462">MGLLPLWAGCWSSNKRCAGCAGGVLHCGGVCWGLPCDGGSVAASCLCLPRDRTAMAALSSELTPGHTVDESLGVTGQWPCPQRTANKPTPSRATPPCRHKE</sequence>
<protein>
    <submittedName>
        <fullName evidence="2">Uncharacterized protein</fullName>
    </submittedName>
</protein>